<accession>A0A975PAI8</accession>
<dbReference type="InterPro" id="IPR035959">
    <property type="entry name" value="RutC-like_sf"/>
</dbReference>
<dbReference type="RefSeq" id="WP_215505294.1">
    <property type="nucleotide sequence ID" value="NZ_CP076362.1"/>
</dbReference>
<geneLocation type="plasmid" evidence="2 3">
    <name>p1</name>
</geneLocation>
<proteinExistence type="inferred from homology"/>
<dbReference type="EMBL" id="CP076362">
    <property type="protein sequence ID" value="QWK92417.1"/>
    <property type="molecule type" value="Genomic_DNA"/>
</dbReference>
<evidence type="ECO:0000313" key="3">
    <source>
        <dbReference type="Proteomes" id="UP000679352"/>
    </source>
</evidence>
<comment type="similarity">
    <text evidence="1">Belongs to the RutC family.</text>
</comment>
<keyword evidence="2" id="KW-0614">Plasmid</keyword>
<reference evidence="2" key="1">
    <citation type="submission" date="2021-06" db="EMBL/GenBank/DDBJ databases">
        <authorList>
            <person name="Lee C.-S."/>
            <person name="Jin L."/>
        </authorList>
    </citation>
    <scope>NUCLEOTIDE SEQUENCE</scope>
    <source>
        <strain evidence="2">Con5</strain>
        <plasmid evidence="2">p1</plasmid>
    </source>
</reference>
<gene>
    <name evidence="2" type="ORF">KM031_17090</name>
</gene>
<dbReference type="PANTHER" id="PTHR11803:SF58">
    <property type="entry name" value="PROTEIN HMF1-RELATED"/>
    <property type="match status" value="1"/>
</dbReference>
<dbReference type="PANTHER" id="PTHR11803">
    <property type="entry name" value="2-IMINOBUTANOATE/2-IMINOPROPANOATE DEAMINASE RIDA"/>
    <property type="match status" value="1"/>
</dbReference>
<dbReference type="GO" id="GO:0005829">
    <property type="term" value="C:cytosol"/>
    <property type="evidence" value="ECO:0007669"/>
    <property type="project" value="TreeGrafter"/>
</dbReference>
<dbReference type="AlphaFoldDB" id="A0A975PAI8"/>
<dbReference type="GO" id="GO:0019239">
    <property type="term" value="F:deaminase activity"/>
    <property type="evidence" value="ECO:0007669"/>
    <property type="project" value="TreeGrafter"/>
</dbReference>
<keyword evidence="3" id="KW-1185">Reference proteome</keyword>
<sequence>MTITRYTSPLVAEPIAGMWSNCLVVDGIAYLSGLTSRNADLITIDGADEYEQTKIILGKHKALIEAAGGQMSDFTKLTIYVTRMQHRQGVWKARAEFFSGDFPACSLVEVSNLAGPTIYVEIEGIAHIGKGRR</sequence>
<dbReference type="Pfam" id="PF01042">
    <property type="entry name" value="Ribonuc_L-PSP"/>
    <property type="match status" value="1"/>
</dbReference>
<dbReference type="InterPro" id="IPR006175">
    <property type="entry name" value="YjgF/YER057c/UK114"/>
</dbReference>
<evidence type="ECO:0000313" key="2">
    <source>
        <dbReference type="EMBL" id="QWK92417.1"/>
    </source>
</evidence>
<dbReference type="Proteomes" id="UP000679352">
    <property type="component" value="Plasmid p1"/>
</dbReference>
<dbReference type="CDD" id="cd00448">
    <property type="entry name" value="YjgF_YER057c_UK114_family"/>
    <property type="match status" value="1"/>
</dbReference>
<protein>
    <submittedName>
        <fullName evidence="2">RidA family protein</fullName>
    </submittedName>
</protein>
<name>A0A975PAI8_9RHOB</name>
<organism evidence="2 3">
    <name type="scientific">Gemmobacter fulvus</name>
    <dbReference type="NCBI Taxonomy" id="2840474"/>
    <lineage>
        <taxon>Bacteria</taxon>
        <taxon>Pseudomonadati</taxon>
        <taxon>Pseudomonadota</taxon>
        <taxon>Alphaproteobacteria</taxon>
        <taxon>Rhodobacterales</taxon>
        <taxon>Paracoccaceae</taxon>
        <taxon>Gemmobacter</taxon>
    </lineage>
</organism>
<dbReference type="SUPFAM" id="SSF55298">
    <property type="entry name" value="YjgF-like"/>
    <property type="match status" value="1"/>
</dbReference>
<evidence type="ECO:0000256" key="1">
    <source>
        <dbReference type="ARBA" id="ARBA00010552"/>
    </source>
</evidence>
<dbReference type="KEGG" id="gfu:KM031_17090"/>
<dbReference type="Gene3D" id="3.30.1330.40">
    <property type="entry name" value="RutC-like"/>
    <property type="match status" value="1"/>
</dbReference>